<dbReference type="Proteomes" id="UP000184082">
    <property type="component" value="Unassembled WGS sequence"/>
</dbReference>
<evidence type="ECO:0000256" key="7">
    <source>
        <dbReference type="ARBA" id="ARBA00023295"/>
    </source>
</evidence>
<dbReference type="PANTHER" id="PTHR32092:SF5">
    <property type="entry name" value="6-PHOSPHO-BETA-GLUCOSIDASE"/>
    <property type="match status" value="1"/>
</dbReference>
<feature type="binding site" evidence="9">
    <location>
        <position position="172"/>
    </location>
    <ligand>
        <name>Mn(2+)</name>
        <dbReference type="ChEBI" id="CHEBI:29035"/>
    </ligand>
</feature>
<dbReference type="SUPFAM" id="SSF51735">
    <property type="entry name" value="NAD(P)-binding Rossmann-fold domains"/>
    <property type="match status" value="1"/>
</dbReference>
<sequence>MMNEGLKVAVIGGGSSYTPELIEGFIIRAKELPVDDIYLVDIEEGKEKLSIVGELARRMFLKAGLKTRVHITLDRREAIKDADFVITQIRVGGLNARASDEIIPLRYNVIGQETTGAGGFAKAIRTIPVILDICRDIEELSPNAWLINFTNPAGIITEAVLKYTKVKAIGLCNVPIGIVNNVAKILNVNSKRVRIEFVGLNHMVYGKEIYLDGQNITSTVLEKLSDTASINMNNIPDLNWDKDFIYALGMLPCPYHRYFYMTEEILEQEIEDLKSGKGTRAQQVMKIEKDLFEKYKNPSLDEKPKELEKRGGAYYSDAAVSLINAIYNDKEEIHTVNVRNNGAISNLPNDVVVEINSVISKAGAKPIVFGKLPIKINGLIQQVKTYELLTVEAGVTGDYYTALMALTANPLIPSVKIAKKILNDILVQNKDYLPQFK</sequence>
<dbReference type="Pfam" id="PF11975">
    <property type="entry name" value="Glyco_hydro_4C"/>
    <property type="match status" value="1"/>
</dbReference>
<keyword evidence="6 9" id="KW-0464">Manganese</keyword>
<evidence type="ECO:0000256" key="9">
    <source>
        <dbReference type="PIRSR" id="PIRSR601088-3"/>
    </source>
</evidence>
<evidence type="ECO:0000256" key="1">
    <source>
        <dbReference type="ARBA" id="ARBA00010141"/>
    </source>
</evidence>
<dbReference type="Pfam" id="PF02056">
    <property type="entry name" value="Glyco_hydro_4"/>
    <property type="match status" value="1"/>
</dbReference>
<dbReference type="GO" id="GO:0016616">
    <property type="term" value="F:oxidoreductase activity, acting on the CH-OH group of donors, NAD or NADP as acceptor"/>
    <property type="evidence" value="ECO:0007669"/>
    <property type="project" value="InterPro"/>
</dbReference>
<evidence type="ECO:0000313" key="14">
    <source>
        <dbReference type="Proteomes" id="UP000184082"/>
    </source>
</evidence>
<evidence type="ECO:0000256" key="2">
    <source>
        <dbReference type="ARBA" id="ARBA00011881"/>
    </source>
</evidence>
<evidence type="ECO:0000256" key="3">
    <source>
        <dbReference type="ARBA" id="ARBA00022723"/>
    </source>
</evidence>
<keyword evidence="4 11" id="KW-0378">Hydrolase</keyword>
<evidence type="ECO:0000256" key="8">
    <source>
        <dbReference type="PIRSR" id="PIRSR601088-2"/>
    </source>
</evidence>
<evidence type="ECO:0000313" key="13">
    <source>
        <dbReference type="EMBL" id="SHJ81301.1"/>
    </source>
</evidence>
<feature type="binding site" evidence="9">
    <location>
        <position position="202"/>
    </location>
    <ligand>
        <name>Mn(2+)</name>
        <dbReference type="ChEBI" id="CHEBI:29035"/>
    </ligand>
</feature>
<accession>A0A1M6MCX0</accession>
<proteinExistence type="inferred from homology"/>
<dbReference type="EMBL" id="FRAJ01000004">
    <property type="protein sequence ID" value="SHJ81301.1"/>
    <property type="molecule type" value="Genomic_DNA"/>
</dbReference>
<dbReference type="AlphaFoldDB" id="A0A1M6MCX0"/>
<dbReference type="InterPro" id="IPR022616">
    <property type="entry name" value="Glyco_hydro_4_C"/>
</dbReference>
<dbReference type="SUPFAM" id="SSF56327">
    <property type="entry name" value="LDH C-terminal domain-like"/>
    <property type="match status" value="1"/>
</dbReference>
<feature type="domain" description="Glycosyl hydrolase family 4 C-terminal" evidence="12">
    <location>
        <begin position="197"/>
        <end position="412"/>
    </location>
</feature>
<dbReference type="InterPro" id="IPR019802">
    <property type="entry name" value="GlycHydrolase_4_CS"/>
</dbReference>
<dbReference type="STRING" id="1121266.SAMN02745883_00489"/>
<evidence type="ECO:0000256" key="10">
    <source>
        <dbReference type="PIRSR" id="PIRSR601088-4"/>
    </source>
</evidence>
<gene>
    <name evidence="13" type="ORF">SAMN02745883_00489</name>
</gene>
<dbReference type="GO" id="GO:0005975">
    <property type="term" value="P:carbohydrate metabolic process"/>
    <property type="evidence" value="ECO:0007669"/>
    <property type="project" value="InterPro"/>
</dbReference>
<organism evidence="13 14">
    <name type="scientific">Caminicella sporogenes DSM 14501</name>
    <dbReference type="NCBI Taxonomy" id="1121266"/>
    <lineage>
        <taxon>Bacteria</taxon>
        <taxon>Bacillati</taxon>
        <taxon>Bacillota</taxon>
        <taxon>Clostridia</taxon>
        <taxon>Peptostreptococcales</taxon>
        <taxon>Caminicellaceae</taxon>
        <taxon>Caminicella</taxon>
    </lineage>
</organism>
<dbReference type="PANTHER" id="PTHR32092">
    <property type="entry name" value="6-PHOSPHO-BETA-GLUCOSIDASE-RELATED"/>
    <property type="match status" value="1"/>
</dbReference>
<feature type="binding site" evidence="8">
    <location>
        <position position="151"/>
    </location>
    <ligand>
        <name>substrate</name>
    </ligand>
</feature>
<keyword evidence="9" id="KW-0533">Nickel</keyword>
<feature type="binding site" evidence="8">
    <location>
        <position position="97"/>
    </location>
    <ligand>
        <name>substrate</name>
    </ligand>
</feature>
<dbReference type="GO" id="GO:0004553">
    <property type="term" value="F:hydrolase activity, hydrolyzing O-glycosyl compounds"/>
    <property type="evidence" value="ECO:0007669"/>
    <property type="project" value="InterPro"/>
</dbReference>
<comment type="cofactor">
    <cofactor evidence="11">
        <name>NAD(+)</name>
        <dbReference type="ChEBI" id="CHEBI:57540"/>
    </cofactor>
    <text evidence="11">Binds 1 NAD(+) per subunit.</text>
</comment>
<evidence type="ECO:0000256" key="11">
    <source>
        <dbReference type="RuleBase" id="RU361152"/>
    </source>
</evidence>
<dbReference type="InterPro" id="IPR015955">
    <property type="entry name" value="Lactate_DH/Glyco_Ohase_4_C"/>
</dbReference>
<keyword evidence="14" id="KW-1185">Reference proteome</keyword>
<feature type="site" description="Increases basicity of active site Tyr" evidence="10">
    <location>
        <position position="113"/>
    </location>
</feature>
<keyword evidence="9" id="KW-0408">Iron</keyword>
<dbReference type="PRINTS" id="PR00732">
    <property type="entry name" value="GLHYDRLASE4"/>
</dbReference>
<dbReference type="PROSITE" id="PS01324">
    <property type="entry name" value="GLYCOSYL_HYDROL_F4"/>
    <property type="match status" value="1"/>
</dbReference>
<reference evidence="13 14" key="1">
    <citation type="submission" date="2016-11" db="EMBL/GenBank/DDBJ databases">
        <authorList>
            <person name="Jaros S."/>
            <person name="Januszkiewicz K."/>
            <person name="Wedrychowicz H."/>
        </authorList>
    </citation>
    <scope>NUCLEOTIDE SEQUENCE [LARGE SCALE GENOMIC DNA]</scope>
    <source>
        <strain evidence="13 14">DSM 14501</strain>
    </source>
</reference>
<dbReference type="GO" id="GO:0046872">
    <property type="term" value="F:metal ion binding"/>
    <property type="evidence" value="ECO:0007669"/>
    <property type="project" value="UniProtKB-KW"/>
</dbReference>
<dbReference type="InterPro" id="IPR036291">
    <property type="entry name" value="NAD(P)-bd_dom_sf"/>
</dbReference>
<protein>
    <submittedName>
        <fullName evidence="13">6-phospho-beta-glucosidase</fullName>
    </submittedName>
</protein>
<keyword evidence="5 11" id="KW-0520">NAD</keyword>
<dbReference type="CDD" id="cd05296">
    <property type="entry name" value="GH4_P_beta_glucosidase"/>
    <property type="match status" value="1"/>
</dbReference>
<evidence type="ECO:0000256" key="4">
    <source>
        <dbReference type="ARBA" id="ARBA00022801"/>
    </source>
</evidence>
<evidence type="ECO:0000259" key="12">
    <source>
        <dbReference type="Pfam" id="PF11975"/>
    </source>
</evidence>
<name>A0A1M6MCX0_9FIRM</name>
<keyword evidence="9" id="KW-0170">Cobalt</keyword>
<comment type="subunit">
    <text evidence="2">Homotetramer.</text>
</comment>
<evidence type="ECO:0000256" key="6">
    <source>
        <dbReference type="ARBA" id="ARBA00023211"/>
    </source>
</evidence>
<evidence type="ECO:0000256" key="5">
    <source>
        <dbReference type="ARBA" id="ARBA00023027"/>
    </source>
</evidence>
<dbReference type="Gene3D" id="3.40.50.720">
    <property type="entry name" value="NAD(P)-binding Rossmann-like Domain"/>
    <property type="match status" value="1"/>
</dbReference>
<keyword evidence="3 9" id="KW-0479">Metal-binding</keyword>
<dbReference type="InterPro" id="IPR001088">
    <property type="entry name" value="Glyco_hydro_4"/>
</dbReference>
<comment type="similarity">
    <text evidence="1 11">Belongs to the glycosyl hydrolase 4 family.</text>
</comment>
<dbReference type="Gene3D" id="3.90.110.10">
    <property type="entry name" value="Lactate dehydrogenase/glycoside hydrolase, family 4, C-terminal"/>
    <property type="match status" value="1"/>
</dbReference>
<keyword evidence="7 11" id="KW-0326">Glycosidase</keyword>